<dbReference type="Gene3D" id="3.90.215.10">
    <property type="entry name" value="Gamma Fibrinogen, chain A, domain 1"/>
    <property type="match status" value="1"/>
</dbReference>
<dbReference type="InterPro" id="IPR036056">
    <property type="entry name" value="Fibrinogen-like_C"/>
</dbReference>
<feature type="signal peptide" evidence="6">
    <location>
        <begin position="1"/>
        <end position="17"/>
    </location>
</feature>
<dbReference type="InterPro" id="IPR002181">
    <property type="entry name" value="Fibrinogen_a/b/g_C_dom"/>
</dbReference>
<evidence type="ECO:0000256" key="6">
    <source>
        <dbReference type="SAM" id="SignalP"/>
    </source>
</evidence>
<dbReference type="PROSITE" id="PS51406">
    <property type="entry name" value="FIBRINOGEN_C_2"/>
    <property type="match status" value="1"/>
</dbReference>
<accession>A0ABR0YMX5</accession>
<comment type="subcellular location">
    <subcellularLocation>
        <location evidence="1">Secreted</location>
    </subcellularLocation>
</comment>
<protein>
    <submittedName>
        <fullName evidence="8">Ficolin-2-like</fullName>
    </submittedName>
</protein>
<dbReference type="SMART" id="SM00186">
    <property type="entry name" value="FBG"/>
    <property type="match status" value="1"/>
</dbReference>
<keyword evidence="3" id="KW-1015">Disulfide bond</keyword>
<feature type="chain" id="PRO_5046270124" evidence="6">
    <location>
        <begin position="18"/>
        <end position="449"/>
    </location>
</feature>
<dbReference type="InterPro" id="IPR037579">
    <property type="entry name" value="FIB_ANG-like"/>
</dbReference>
<dbReference type="InterPro" id="IPR014716">
    <property type="entry name" value="Fibrinogen_a/b/g_C_1"/>
</dbReference>
<comment type="caution">
    <text evidence="8">The sequence shown here is derived from an EMBL/GenBank/DDBJ whole genome shotgun (WGS) entry which is preliminary data.</text>
</comment>
<sequence>MLLWTAVLLSRLLLACAGQSPPLEDCGGPSCRERLVAEPPEVGCQGSGKGGCRARVLARPDTPVQLLPDPQELRQTPREERDRQGRPRSLWERVELLEGSVSALQSRVQGLGEEEGRLDTLLALVLAVLGECDLDCRSQAVKHISQMGGRQGMSPTAREDLLQLLRGAGLTGTPDTLREHKSDGATSQTGECHAVPLLGPHTVTQTQIHSVMEEEEEEGSQYPRDCAEIYKQGIQENGIYTIQPTPDKQPFEASCDMLTAGGGWTVFQRRQDGSVDFNRTWQEYRQGFGPLQGEHWLGNEALHSLTRAGHSLLRIELQDWYGVQRHATYRRFRVAHETHRYRLTAREYTGDAGNALSYSKHYNHDGCPFSTADSDNDSYPSGSCGSYYGAGWWFDSCLAANLNGRYHRGRYSGLTDGIYWGTWYILTDRRSRQKYSFKRVEMKTRPVDF</sequence>
<dbReference type="Proteomes" id="UP001369086">
    <property type="component" value="Unassembled WGS sequence"/>
</dbReference>
<feature type="domain" description="Fibrinogen C-terminal" evidence="7">
    <location>
        <begin position="217"/>
        <end position="448"/>
    </location>
</feature>
<name>A0ABR0YMX5_HUSHU</name>
<keyword evidence="9" id="KW-1185">Reference proteome</keyword>
<evidence type="ECO:0000313" key="8">
    <source>
        <dbReference type="EMBL" id="KAK6473848.1"/>
    </source>
</evidence>
<dbReference type="PROSITE" id="PS00514">
    <property type="entry name" value="FIBRINOGEN_C_1"/>
    <property type="match status" value="1"/>
</dbReference>
<proteinExistence type="predicted"/>
<evidence type="ECO:0000256" key="2">
    <source>
        <dbReference type="ARBA" id="ARBA00022525"/>
    </source>
</evidence>
<evidence type="ECO:0000256" key="4">
    <source>
        <dbReference type="ARBA" id="ARBA00023180"/>
    </source>
</evidence>
<evidence type="ECO:0000259" key="7">
    <source>
        <dbReference type="PROSITE" id="PS51406"/>
    </source>
</evidence>
<keyword evidence="4" id="KW-0325">Glycoprotein</keyword>
<dbReference type="PANTHER" id="PTHR47221">
    <property type="entry name" value="FIBRINOGEN ALPHA CHAIN"/>
    <property type="match status" value="1"/>
</dbReference>
<dbReference type="PANTHER" id="PTHR47221:SF5">
    <property type="entry name" value="FIBRINOGEN C-TERMINAL DOMAIN-CONTAINING PROTEIN"/>
    <property type="match status" value="1"/>
</dbReference>
<evidence type="ECO:0000313" key="9">
    <source>
        <dbReference type="Proteomes" id="UP001369086"/>
    </source>
</evidence>
<evidence type="ECO:0000256" key="5">
    <source>
        <dbReference type="SAM" id="MobiDB-lite"/>
    </source>
</evidence>
<feature type="compositionally biased region" description="Basic and acidic residues" evidence="5">
    <location>
        <begin position="71"/>
        <end position="87"/>
    </location>
</feature>
<reference evidence="8 9" key="1">
    <citation type="submission" date="2021-05" db="EMBL/GenBank/DDBJ databases">
        <authorList>
            <person name="Zahm M."/>
            <person name="Klopp C."/>
            <person name="Cabau C."/>
            <person name="Kuhl H."/>
            <person name="Suciu R."/>
            <person name="Ciorpac M."/>
            <person name="Holostenco D."/>
            <person name="Gessner J."/>
            <person name="Wuertz S."/>
            <person name="Hohne C."/>
            <person name="Stock M."/>
            <person name="Gislard M."/>
            <person name="Lluch J."/>
            <person name="Milhes M."/>
            <person name="Lampietro C."/>
            <person name="Lopez Roques C."/>
            <person name="Donnadieu C."/>
            <person name="Du K."/>
            <person name="Schartl M."/>
            <person name="Guiguen Y."/>
        </authorList>
    </citation>
    <scope>NUCLEOTIDE SEQUENCE [LARGE SCALE GENOMIC DNA]</scope>
    <source>
        <strain evidence="8">Hh-F2</strain>
        <tissue evidence="8">Blood</tissue>
    </source>
</reference>
<dbReference type="SUPFAM" id="SSF56496">
    <property type="entry name" value="Fibrinogen C-terminal domain-like"/>
    <property type="match status" value="1"/>
</dbReference>
<evidence type="ECO:0000256" key="3">
    <source>
        <dbReference type="ARBA" id="ARBA00023157"/>
    </source>
</evidence>
<dbReference type="CDD" id="cd00087">
    <property type="entry name" value="FReD"/>
    <property type="match status" value="1"/>
</dbReference>
<keyword evidence="6" id="KW-0732">Signal</keyword>
<feature type="region of interest" description="Disordered" evidence="5">
    <location>
        <begin position="61"/>
        <end position="87"/>
    </location>
</feature>
<gene>
    <name evidence="8" type="ORF">HHUSO_G25946</name>
</gene>
<dbReference type="NCBIfam" id="NF040941">
    <property type="entry name" value="GGGWT_bact"/>
    <property type="match status" value="1"/>
</dbReference>
<organism evidence="8 9">
    <name type="scientific">Huso huso</name>
    <name type="common">Beluga</name>
    <name type="synonym">Acipenser huso</name>
    <dbReference type="NCBI Taxonomy" id="61971"/>
    <lineage>
        <taxon>Eukaryota</taxon>
        <taxon>Metazoa</taxon>
        <taxon>Chordata</taxon>
        <taxon>Craniata</taxon>
        <taxon>Vertebrata</taxon>
        <taxon>Euteleostomi</taxon>
        <taxon>Actinopterygii</taxon>
        <taxon>Chondrostei</taxon>
        <taxon>Acipenseriformes</taxon>
        <taxon>Acipenseridae</taxon>
        <taxon>Huso</taxon>
    </lineage>
</organism>
<evidence type="ECO:0000256" key="1">
    <source>
        <dbReference type="ARBA" id="ARBA00004613"/>
    </source>
</evidence>
<dbReference type="Pfam" id="PF00147">
    <property type="entry name" value="Fibrinogen_C"/>
    <property type="match status" value="1"/>
</dbReference>
<dbReference type="InterPro" id="IPR020837">
    <property type="entry name" value="Fibrinogen_CS"/>
</dbReference>
<dbReference type="EMBL" id="JAHFZB010000026">
    <property type="protein sequence ID" value="KAK6473848.1"/>
    <property type="molecule type" value="Genomic_DNA"/>
</dbReference>
<keyword evidence="2" id="KW-0964">Secreted</keyword>